<protein>
    <submittedName>
        <fullName evidence="1">Uncharacterized protein</fullName>
    </submittedName>
</protein>
<organism evidence="1 2">
    <name type="scientific">Shinella yambaruensis</name>
    <dbReference type="NCBI Taxonomy" id="415996"/>
    <lineage>
        <taxon>Bacteria</taxon>
        <taxon>Pseudomonadati</taxon>
        <taxon>Pseudomonadota</taxon>
        <taxon>Alphaproteobacteria</taxon>
        <taxon>Hyphomicrobiales</taxon>
        <taxon>Rhizobiaceae</taxon>
        <taxon>Shinella</taxon>
    </lineage>
</organism>
<dbReference type="EMBL" id="BSOP01000004">
    <property type="protein sequence ID" value="GLR49217.1"/>
    <property type="molecule type" value="Genomic_DNA"/>
</dbReference>
<proteinExistence type="predicted"/>
<keyword evidence="2" id="KW-1185">Reference proteome</keyword>
<name>A0ABQ5ZBF5_9HYPH</name>
<comment type="caution">
    <text evidence="1">The sequence shown here is derived from an EMBL/GenBank/DDBJ whole genome shotgun (WGS) entry which is preliminary data.</text>
</comment>
<evidence type="ECO:0000313" key="2">
    <source>
        <dbReference type="Proteomes" id="UP001156702"/>
    </source>
</evidence>
<sequence>MLRHMLRDFDVSRIKFITERGGALFFRRGIFLSELYVSQGNIHFTFQSPTTAIQPDYKVKIGCENVWYDFKLGAKKWRVPQITNTNPNAIWTIYIEDCLAFQGPVRSASGTVV</sequence>
<dbReference type="Proteomes" id="UP001156702">
    <property type="component" value="Unassembled WGS sequence"/>
</dbReference>
<accession>A0ABQ5ZBF5</accession>
<gene>
    <name evidence="1" type="ORF">GCM10007923_04220</name>
</gene>
<evidence type="ECO:0000313" key="1">
    <source>
        <dbReference type="EMBL" id="GLR49217.1"/>
    </source>
</evidence>
<reference evidence="2" key="1">
    <citation type="journal article" date="2019" name="Int. J. Syst. Evol. Microbiol.">
        <title>The Global Catalogue of Microorganisms (GCM) 10K type strain sequencing project: providing services to taxonomists for standard genome sequencing and annotation.</title>
        <authorList>
            <consortium name="The Broad Institute Genomics Platform"/>
            <consortium name="The Broad Institute Genome Sequencing Center for Infectious Disease"/>
            <person name="Wu L."/>
            <person name="Ma J."/>
        </authorList>
    </citation>
    <scope>NUCLEOTIDE SEQUENCE [LARGE SCALE GENOMIC DNA]</scope>
    <source>
        <strain evidence="2">NBRC 102122</strain>
    </source>
</reference>